<keyword evidence="6" id="KW-1185">Reference proteome</keyword>
<dbReference type="RefSeq" id="WP_107219709.1">
    <property type="nucleotide sequence ID" value="NZ_CP028339.1"/>
</dbReference>
<dbReference type="Gene3D" id="1.20.58.300">
    <property type="entry name" value="FlgN-like"/>
    <property type="match status" value="1"/>
</dbReference>
<keyword evidence="5" id="KW-0966">Cell projection</keyword>
<dbReference type="SUPFAM" id="SSF140566">
    <property type="entry name" value="FlgN-like"/>
    <property type="match status" value="1"/>
</dbReference>
<name>A0A2R4BIX3_THAAR</name>
<accession>A0A2R4BIX3</accession>
<organism evidence="5 6">
    <name type="scientific">Thauera aromatica K172</name>
    <dbReference type="NCBI Taxonomy" id="44139"/>
    <lineage>
        <taxon>Bacteria</taxon>
        <taxon>Pseudomonadati</taxon>
        <taxon>Pseudomonadota</taxon>
        <taxon>Betaproteobacteria</taxon>
        <taxon>Rhodocyclales</taxon>
        <taxon>Zoogloeaceae</taxon>
        <taxon>Thauera</taxon>
    </lineage>
</organism>
<evidence type="ECO:0000256" key="3">
    <source>
        <dbReference type="ARBA" id="ARBA00022795"/>
    </source>
</evidence>
<comment type="function">
    <text evidence="1">Required for the efficient initiation of filament assembly.</text>
</comment>
<reference evidence="5 6" key="1">
    <citation type="submission" date="2018-03" db="EMBL/GenBank/DDBJ databases">
        <title>Complete genome sequence of Thauera aromatica, a model organism for studying aromatic compound degradation under denitrifying conditions.</title>
        <authorList>
            <person name="Lo H.-Y."/>
            <person name="Goris T."/>
            <person name="Boll M."/>
            <person name="Mueller J.A."/>
        </authorList>
    </citation>
    <scope>NUCLEOTIDE SEQUENCE [LARGE SCALE GENOMIC DNA]</scope>
    <source>
        <strain evidence="5 6">K172</strain>
    </source>
</reference>
<dbReference type="OrthoDB" id="6238586at2"/>
<gene>
    <name evidence="5" type="ORF">Tharo_0327</name>
</gene>
<evidence type="ECO:0000256" key="4">
    <source>
        <dbReference type="SAM" id="MobiDB-lite"/>
    </source>
</evidence>
<keyword evidence="5" id="KW-0282">Flagellum</keyword>
<dbReference type="InterPro" id="IPR007809">
    <property type="entry name" value="FlgN-like"/>
</dbReference>
<proteinExistence type="inferred from homology"/>
<dbReference type="Pfam" id="PF05130">
    <property type="entry name" value="FlgN"/>
    <property type="match status" value="1"/>
</dbReference>
<evidence type="ECO:0000256" key="1">
    <source>
        <dbReference type="ARBA" id="ARBA00002397"/>
    </source>
</evidence>
<dbReference type="GO" id="GO:0044780">
    <property type="term" value="P:bacterial-type flagellum assembly"/>
    <property type="evidence" value="ECO:0007669"/>
    <property type="project" value="InterPro"/>
</dbReference>
<keyword evidence="3" id="KW-1005">Bacterial flagellum biogenesis</keyword>
<dbReference type="EMBL" id="CP028339">
    <property type="protein sequence ID" value="AVR87277.1"/>
    <property type="molecule type" value="Genomic_DNA"/>
</dbReference>
<evidence type="ECO:0000313" key="6">
    <source>
        <dbReference type="Proteomes" id="UP000241885"/>
    </source>
</evidence>
<comment type="similarity">
    <text evidence="2">Belongs to the FlgN family.</text>
</comment>
<dbReference type="KEGG" id="tak:Tharo_0327"/>
<feature type="region of interest" description="Disordered" evidence="4">
    <location>
        <begin position="129"/>
        <end position="149"/>
    </location>
</feature>
<dbReference type="AlphaFoldDB" id="A0A2R4BIX3"/>
<keyword evidence="5" id="KW-0969">Cilium</keyword>
<evidence type="ECO:0000313" key="5">
    <source>
        <dbReference type="EMBL" id="AVR87277.1"/>
    </source>
</evidence>
<dbReference type="InterPro" id="IPR036679">
    <property type="entry name" value="FlgN-like_sf"/>
</dbReference>
<dbReference type="Proteomes" id="UP000241885">
    <property type="component" value="Chromosome"/>
</dbReference>
<evidence type="ECO:0000256" key="2">
    <source>
        <dbReference type="ARBA" id="ARBA00007703"/>
    </source>
</evidence>
<sequence length="149" mass="16467">MSLQRLLVEQRQRVDALIALLEEEQRALAAEQVDGERILELARAKQAVLEPLSQTETRRQAVQQHLGYGAGLDGALEAAREAGCESDWLALQERAGHAAHLNALGGQLLQIRMRGNQRILDFIRELAEKTPYSPDGQPGRRPGRVDVSA</sequence>
<protein>
    <submittedName>
        <fullName evidence="5">Flagellar biosynthesis protein FlgN</fullName>
    </submittedName>
</protein>